<accession>A0A9X3YBB7</accession>
<dbReference type="RefSeq" id="WP_222949747.1">
    <property type="nucleotide sequence ID" value="NZ_CP060824.1"/>
</dbReference>
<sequence length="159" mass="18365">MNNMKCFEMGFASLLDVTLWIKWASILANIAAVVTAIIAFFAALVAYKQLISNKKESGKNIAYNIYHQYLLLCINNPTLSKGIAKPATFSLDFEKYKWFVSAMLLAFEQIIESQKNDNKWRATIKSQLLIHKEFLKVSRTVRDKEWDEELHKIIEEVIS</sequence>
<gene>
    <name evidence="2" type="ORF">OEZ79_14035</name>
    <name evidence="3" type="ORF">VOF76_24650</name>
</gene>
<keyword evidence="5" id="KW-1185">Reference proteome</keyword>
<reference evidence="2" key="1">
    <citation type="journal article" date="2023" name="Genes Genomics">
        <title>Genomic insights of Leclercia adecarboxylata strains linked to an outbreak in public hospitals in Mexico.</title>
        <authorList>
            <person name="Barrios-Villa E."/>
            <person name="Pacheco-Flores B."/>
            <person name="Lozano-Zarain P."/>
            <person name="Del Campo-Ortega R."/>
            <person name="de Jesus Ascencio-Montiel I."/>
            <person name="Gonzalez-Leon M."/>
            <person name="Camorlinga-Ponce M."/>
            <person name="Gaytan Cervantes F.J."/>
            <person name="Gonzalez Torres C."/>
            <person name="Aguilar E."/>
            <person name="Gonzalez Ibarra J."/>
            <person name="Torres Lopez F.J."/>
            <person name="Rosas-Vargas H."/>
            <person name="Gonzalez-Bonilla C.R."/>
            <person name="Del Carmen Rocha-Gracia R."/>
        </authorList>
    </citation>
    <scope>NUCLEOTIDE SEQUENCE</scope>
    <source>
        <strain evidence="2">Lac40</strain>
    </source>
</reference>
<dbReference type="AlphaFoldDB" id="A0A9X3YBB7"/>
<protein>
    <submittedName>
        <fullName evidence="2">Uncharacterized protein</fullName>
    </submittedName>
</protein>
<reference evidence="3 5" key="2">
    <citation type="submission" date="2024-01" db="EMBL/GenBank/DDBJ databases">
        <title>Comparative Genomics of Leclercia adecarboxylata Strains Isolated from Several Sources.</title>
        <authorList>
            <person name="Yescas-Zazueta V."/>
            <person name="Balbuena-Alonso M.G."/>
            <person name="Valencia D."/>
            <person name="Mendez-Pfeiffer P.A."/>
            <person name="Ballesteros-Monrreal M.G."/>
            <person name="Rocha-Gracia R.D.C."/>
            <person name="Barrios-Villa E."/>
        </authorList>
    </citation>
    <scope>NUCLEOTIDE SEQUENCE [LARGE SCALE GENOMIC DNA]</scope>
    <source>
        <strain evidence="3 5">33MEM</strain>
    </source>
</reference>
<keyword evidence="1" id="KW-0812">Transmembrane</keyword>
<evidence type="ECO:0000313" key="4">
    <source>
        <dbReference type="Proteomes" id="UP001149314"/>
    </source>
</evidence>
<evidence type="ECO:0000256" key="1">
    <source>
        <dbReference type="SAM" id="Phobius"/>
    </source>
</evidence>
<dbReference type="Proteomes" id="UP001357437">
    <property type="component" value="Unassembled WGS sequence"/>
</dbReference>
<proteinExistence type="predicted"/>
<organism evidence="2 4">
    <name type="scientific">Leclercia adecarboxylata</name>
    <dbReference type="NCBI Taxonomy" id="83655"/>
    <lineage>
        <taxon>Bacteria</taxon>
        <taxon>Pseudomonadati</taxon>
        <taxon>Pseudomonadota</taxon>
        <taxon>Gammaproteobacteria</taxon>
        <taxon>Enterobacterales</taxon>
        <taxon>Enterobacteriaceae</taxon>
        <taxon>Leclercia</taxon>
    </lineage>
</organism>
<dbReference type="Proteomes" id="UP001149314">
    <property type="component" value="Unassembled WGS sequence"/>
</dbReference>
<evidence type="ECO:0000313" key="5">
    <source>
        <dbReference type="Proteomes" id="UP001357437"/>
    </source>
</evidence>
<dbReference type="EMBL" id="JAYMCU010000132">
    <property type="protein sequence ID" value="MEC3939314.1"/>
    <property type="molecule type" value="Genomic_DNA"/>
</dbReference>
<evidence type="ECO:0000313" key="3">
    <source>
        <dbReference type="EMBL" id="MEC3939314.1"/>
    </source>
</evidence>
<name>A0A9X3YBB7_9ENTR</name>
<dbReference type="EMBL" id="JAOURS010000014">
    <property type="protein sequence ID" value="MDC6639358.1"/>
    <property type="molecule type" value="Genomic_DNA"/>
</dbReference>
<keyword evidence="1" id="KW-1133">Transmembrane helix</keyword>
<evidence type="ECO:0000313" key="2">
    <source>
        <dbReference type="EMBL" id="MDC6639358.1"/>
    </source>
</evidence>
<feature type="transmembrane region" description="Helical" evidence="1">
    <location>
        <begin position="20"/>
        <end position="47"/>
    </location>
</feature>
<keyword evidence="1" id="KW-0472">Membrane</keyword>
<comment type="caution">
    <text evidence="2">The sequence shown here is derived from an EMBL/GenBank/DDBJ whole genome shotgun (WGS) entry which is preliminary data.</text>
</comment>